<evidence type="ECO:0000256" key="1">
    <source>
        <dbReference type="SAM" id="Phobius"/>
    </source>
</evidence>
<dbReference type="EMBL" id="BAAARE010000018">
    <property type="protein sequence ID" value="GAA2495016.1"/>
    <property type="molecule type" value="Genomic_DNA"/>
</dbReference>
<accession>A0ABN3M301</accession>
<dbReference type="Proteomes" id="UP001500730">
    <property type="component" value="Unassembled WGS sequence"/>
</dbReference>
<protein>
    <submittedName>
        <fullName evidence="2">Uncharacterized protein</fullName>
    </submittedName>
</protein>
<sequence>MVQPLVGALVVVLGVVALSLWVLDDARTRLAQRRPVVVTLGRLTVDRPEVWAALCLLVVVLFLPLYLVARGVDQG</sequence>
<keyword evidence="3" id="KW-1185">Reference proteome</keyword>
<gene>
    <name evidence="2" type="ORF">GCM10009858_36350</name>
</gene>
<proteinExistence type="predicted"/>
<comment type="caution">
    <text evidence="2">The sequence shown here is derived from an EMBL/GenBank/DDBJ whole genome shotgun (WGS) entry which is preliminary data.</text>
</comment>
<keyword evidence="1" id="KW-1133">Transmembrane helix</keyword>
<dbReference type="RefSeq" id="WP_344256452.1">
    <property type="nucleotide sequence ID" value="NZ_BAAARE010000018.1"/>
</dbReference>
<organism evidence="2 3">
    <name type="scientific">Terrabacter carboxydivorans</name>
    <dbReference type="NCBI Taxonomy" id="619730"/>
    <lineage>
        <taxon>Bacteria</taxon>
        <taxon>Bacillati</taxon>
        <taxon>Actinomycetota</taxon>
        <taxon>Actinomycetes</taxon>
        <taxon>Micrococcales</taxon>
        <taxon>Intrasporangiaceae</taxon>
        <taxon>Terrabacter</taxon>
    </lineage>
</organism>
<keyword evidence="1" id="KW-0812">Transmembrane</keyword>
<feature type="transmembrane region" description="Helical" evidence="1">
    <location>
        <begin position="50"/>
        <end position="69"/>
    </location>
</feature>
<feature type="transmembrane region" description="Helical" evidence="1">
    <location>
        <begin position="6"/>
        <end position="23"/>
    </location>
</feature>
<name>A0ABN3M301_9MICO</name>
<reference evidence="2 3" key="1">
    <citation type="journal article" date="2019" name="Int. J. Syst. Evol. Microbiol.">
        <title>The Global Catalogue of Microorganisms (GCM) 10K type strain sequencing project: providing services to taxonomists for standard genome sequencing and annotation.</title>
        <authorList>
            <consortium name="The Broad Institute Genomics Platform"/>
            <consortium name="The Broad Institute Genome Sequencing Center for Infectious Disease"/>
            <person name="Wu L."/>
            <person name="Ma J."/>
        </authorList>
    </citation>
    <scope>NUCLEOTIDE SEQUENCE [LARGE SCALE GENOMIC DNA]</scope>
    <source>
        <strain evidence="2 3">JCM 16259</strain>
    </source>
</reference>
<keyword evidence="1" id="KW-0472">Membrane</keyword>
<evidence type="ECO:0000313" key="3">
    <source>
        <dbReference type="Proteomes" id="UP001500730"/>
    </source>
</evidence>
<evidence type="ECO:0000313" key="2">
    <source>
        <dbReference type="EMBL" id="GAA2495016.1"/>
    </source>
</evidence>